<dbReference type="GeneID" id="31359738"/>
<dbReference type="EMBL" id="ADBJ01000018">
    <property type="protein sequence ID" value="EFA82563.1"/>
    <property type="molecule type" value="Genomic_DNA"/>
</dbReference>
<dbReference type="InParanoid" id="D3B720"/>
<protein>
    <submittedName>
        <fullName evidence="1">Uncharacterized protein</fullName>
    </submittedName>
</protein>
<gene>
    <name evidence="1" type="ORF">PPL_04251</name>
</gene>
<dbReference type="RefSeq" id="XP_020434680.1">
    <property type="nucleotide sequence ID" value="XM_020575160.1"/>
</dbReference>
<name>D3B720_HETP5</name>
<proteinExistence type="predicted"/>
<dbReference type="AlphaFoldDB" id="D3B720"/>
<dbReference type="Proteomes" id="UP000001396">
    <property type="component" value="Unassembled WGS sequence"/>
</dbReference>
<comment type="caution">
    <text evidence="1">The sequence shown here is derived from an EMBL/GenBank/DDBJ whole genome shotgun (WGS) entry which is preliminary data.</text>
</comment>
<organism evidence="1 2">
    <name type="scientific">Heterostelium pallidum (strain ATCC 26659 / Pp 5 / PN500)</name>
    <name type="common">Cellular slime mold</name>
    <name type="synonym">Polysphondylium pallidum</name>
    <dbReference type="NCBI Taxonomy" id="670386"/>
    <lineage>
        <taxon>Eukaryota</taxon>
        <taxon>Amoebozoa</taxon>
        <taxon>Evosea</taxon>
        <taxon>Eumycetozoa</taxon>
        <taxon>Dictyostelia</taxon>
        <taxon>Acytosteliales</taxon>
        <taxon>Acytosteliaceae</taxon>
        <taxon>Heterostelium</taxon>
    </lineage>
</organism>
<keyword evidence="2" id="KW-1185">Reference proteome</keyword>
<accession>D3B720</accession>
<evidence type="ECO:0000313" key="1">
    <source>
        <dbReference type="EMBL" id="EFA82563.1"/>
    </source>
</evidence>
<reference evidence="1 2" key="1">
    <citation type="journal article" date="2011" name="Genome Res.">
        <title>Phylogeny-wide analysis of social amoeba genomes highlights ancient origins for complex intercellular communication.</title>
        <authorList>
            <person name="Heidel A.J."/>
            <person name="Lawal H.M."/>
            <person name="Felder M."/>
            <person name="Schilde C."/>
            <person name="Helps N.R."/>
            <person name="Tunggal B."/>
            <person name="Rivero F."/>
            <person name="John U."/>
            <person name="Schleicher M."/>
            <person name="Eichinger L."/>
            <person name="Platzer M."/>
            <person name="Noegel A.A."/>
            <person name="Schaap P."/>
            <person name="Gloeckner G."/>
        </authorList>
    </citation>
    <scope>NUCLEOTIDE SEQUENCE [LARGE SCALE GENOMIC DNA]</scope>
    <source>
        <strain evidence="2">ATCC 26659 / Pp 5 / PN500</strain>
    </source>
</reference>
<sequence>MQINELDLQKLKDHSNNLTMEWMKQMKSTKSRIFRSCILESEPCQSIFRQHLE</sequence>
<evidence type="ECO:0000313" key="2">
    <source>
        <dbReference type="Proteomes" id="UP000001396"/>
    </source>
</evidence>